<feature type="compositionally biased region" description="Low complexity" evidence="11">
    <location>
        <begin position="1526"/>
        <end position="1538"/>
    </location>
</feature>
<feature type="non-terminal residue" evidence="14">
    <location>
        <position position="1"/>
    </location>
</feature>
<dbReference type="InterPro" id="IPR017441">
    <property type="entry name" value="Protein_kinase_ATP_BS"/>
</dbReference>
<feature type="region of interest" description="Disordered" evidence="11">
    <location>
        <begin position="1399"/>
        <end position="1547"/>
    </location>
</feature>
<feature type="compositionally biased region" description="Basic residues" evidence="11">
    <location>
        <begin position="495"/>
        <end position="505"/>
    </location>
</feature>
<feature type="region of interest" description="Disordered" evidence="11">
    <location>
        <begin position="495"/>
        <end position="539"/>
    </location>
</feature>
<feature type="compositionally biased region" description="Basic and acidic residues" evidence="11">
    <location>
        <begin position="1486"/>
        <end position="1496"/>
    </location>
</feature>
<reference evidence="14 15" key="1">
    <citation type="journal article" date="2019" name="Philos. Trans. R. Soc. Lond., B, Biol. Sci.">
        <title>Ant behaviour and brain gene expression of defending hosts depend on the ecological success of the intruding social parasite.</title>
        <authorList>
            <person name="Kaur R."/>
            <person name="Stoldt M."/>
            <person name="Jongepier E."/>
            <person name="Feldmeyer B."/>
            <person name="Menzel F."/>
            <person name="Bornberg-Bauer E."/>
            <person name="Foitzik S."/>
        </authorList>
    </citation>
    <scope>NUCLEOTIDE SEQUENCE [LARGE SCALE GENOMIC DNA]</scope>
    <source>
        <tissue evidence="14">Whole body</tissue>
    </source>
</reference>
<dbReference type="SMART" id="SM00109">
    <property type="entry name" value="C1"/>
    <property type="match status" value="2"/>
</dbReference>
<dbReference type="PROSITE" id="PS50011">
    <property type="entry name" value="PROTEIN_KINASE_DOM"/>
    <property type="match status" value="1"/>
</dbReference>
<protein>
    <recommendedName>
        <fullName evidence="2">protein kinase C</fullName>
        <ecNumber evidence="2">2.7.11.13</ecNumber>
    </recommendedName>
</protein>
<feature type="binding site" evidence="10">
    <location>
        <position position="1711"/>
    </location>
    <ligand>
        <name>ATP</name>
        <dbReference type="ChEBI" id="CHEBI:30616"/>
    </ligand>
</feature>
<feature type="compositionally biased region" description="Basic and acidic residues" evidence="11">
    <location>
        <begin position="1399"/>
        <end position="1410"/>
    </location>
</feature>
<feature type="compositionally biased region" description="Polar residues" evidence="11">
    <location>
        <begin position="1503"/>
        <end position="1514"/>
    </location>
</feature>
<dbReference type="SMART" id="SM00220">
    <property type="entry name" value="S_TKc"/>
    <property type="match status" value="1"/>
</dbReference>
<dbReference type="InterPro" id="IPR020454">
    <property type="entry name" value="DAG/PE-bd"/>
</dbReference>
<evidence type="ECO:0000256" key="7">
    <source>
        <dbReference type="ARBA" id="ARBA00022777"/>
    </source>
</evidence>
<dbReference type="SUPFAM" id="SSF57889">
    <property type="entry name" value="Cysteine-rich domain"/>
    <property type="match status" value="2"/>
</dbReference>
<dbReference type="EC" id="2.7.11.13" evidence="2"/>
<feature type="region of interest" description="Disordered" evidence="11">
    <location>
        <begin position="1"/>
        <end position="46"/>
    </location>
</feature>
<keyword evidence="7 14" id="KW-0418">Kinase</keyword>
<dbReference type="GO" id="GO:0004697">
    <property type="term" value="F:diacylglycerol-dependent serine/threonine kinase activity"/>
    <property type="evidence" value="ECO:0007669"/>
    <property type="project" value="UniProtKB-EC"/>
</dbReference>
<dbReference type="InterPro" id="IPR002219">
    <property type="entry name" value="PKC_DAG/PE"/>
</dbReference>
<sequence>CWKMMFTGGSHAKRRNAGGGSGSSISGRKSSVDHRNPPARSVGAEGYTYRTRVPSLNPTELPLTTSTQGKTYIYRTRVPRRDLTEPTMSTSSPSRENNVGRAITRRRGAVKHNKVHIVRGHKLVAKFFRQPTFCAFCKDFLWGFGKQGYQCQACQTAVHKKCHDKLLTKCPESGRESENTIYLRERFKIDVPHRFRTYTFMSPTFCDHCGSMLYGLFRQGLRCDGKNVKMPYYNDVPYYYGAGAYANHSSLMTGTARTPFHTSLSRFSPHLSTISESPLSHLHRFSPISVRSARRVIDTADIDVSSPRILSHNGNPPRNRLRRDRPTIKIRSQALKDNPALREHYERHEKSMGELLMEKFLIKDKKSDGDGSQQGIRLYHQINLDRLEDPQEREAVQKRITRRFTRRRSSADLQLDPEQIQREAAYAQVQAKVLDSLVAEEQAQIENEARQGTLVFRKSTTARGPIIERSYYANNVDSDTMTQEEEEAAAARMRKAMKKMKKKKRLSTDKLSPIDKIDNRQSSISSEISTDSQIKEDDESRPQMYKIEACNSAGDFSTIWVNTSSENDKRKSTVEQFKEKVSVPRRFGTGNRTDVSSNDTDEAETQVVLAVRKPYVKDPSRNSVYLTMRKPTDKLDEKLDEVNKLNVKVDEDQLTNGFVDVKNNILGSNALKCLTDKDSTESNCKIQTASDINKDIKTLKKIVCKSKKVESLVREDIHSISNDDSWDKRDPVSATKNDMQEIVIGDSAKKAEIAANPIQSNISAFVSTNALKNDSQMEYPRGISEDIFILDTKNDESPKAHNAFDATEKVSDRLEADSTIKTPEIFAIENSVISVGKDKLVAKENRPKISALSHDEDTMKRSVVETEASDNVGKNGASGATLTTNSATCRLPKLSKINTDRNNAVEAPKLSLRETAEYLADSSKSDQAVVGDTALSEKKVNKTSNLAQVSSFNASKRTSGVDADKPTCRVDAIRHDDAVKLEAKETTLPKETNDKVRSNEYEEAKLATDVKPAKNVDLTKTLRDNAKKTDGNLLKTIDSSKTEAKVIVTEETASKGAELLKTDTIKKINRIDVGKDFSRDLPSPKSKVPKLNSADSKFCFKAETLLKKDANESSVNSSKIGKDLGAFKTMKIEDGKSFFRNDANDKTTVLKKSISVDSSKLMNDRLLNKIPKVFQQSVSIDEKATDKDISVKKTSEPIKSLSKVTEKKPMKLDVSCDLQDKNEVLSRSASTESIDFWSEIKAPGSPEVARSKQPNGFTFREATISSPISKVEEKMNSINSKVNGKENEIDIKMSIAELENLTVGSSNVVVEEEKERKLSESLKMKEAEIAKLAKAEVEKKVPKVPPKKKRNLSIAIDTKDTNSTVKKASLKRNNSDTAISVTTPIEVAIPVIKIVEAPKLSEKSDSRTVDEELEEPSTPTNELSPDPSLIRKISRWSNQDDLTNTDDVETPVASEETSVAASPSISPQTSKTKRAIKKKKAPTKKTPSEKSERGPKETCGNELPTTASQQNTLTAKLVPEKQHLAKPSPKTSPKSSPKNTPLQRPLDLIRMFYTTPSALLTATPRDLSKVRRAKIKRRRHHSRTPSISSDSTGSTTSTATTGSTDENGSTRVEPNDDSEHKRINSTRSNDSGFDGSPRISTPSQSSDNQSRNSDSSDHFPSGRITPPATNLPRFKKYTVTDFNFLKVLGKGSFGKVLLAELRGTESVYAVKCLKKDVVLEDDDVECTLIERKVLTLATRHPYLCHLFCTFQTDSHLFFVMEYLNGGDLMFHIQKSGRFPEVR</sequence>
<dbReference type="InterPro" id="IPR011009">
    <property type="entry name" value="Kinase-like_dom_sf"/>
</dbReference>
<feature type="compositionally biased region" description="Basic and acidic residues" evidence="11">
    <location>
        <begin position="506"/>
        <end position="519"/>
    </location>
</feature>
<feature type="domain" description="Protein kinase" evidence="12">
    <location>
        <begin position="1682"/>
        <end position="1782"/>
    </location>
</feature>
<dbReference type="CDD" id="cd20834">
    <property type="entry name" value="C1_nPKC_theta-like_rpt1"/>
    <property type="match status" value="1"/>
</dbReference>
<feature type="domain" description="Phorbol-ester/DAG-type" evidence="13">
    <location>
        <begin position="192"/>
        <end position="223"/>
    </location>
</feature>
<keyword evidence="15" id="KW-1185">Reference proteome</keyword>
<feature type="region of interest" description="Disordered" evidence="11">
    <location>
        <begin position="1563"/>
        <end position="1667"/>
    </location>
</feature>
<evidence type="ECO:0000256" key="6">
    <source>
        <dbReference type="ARBA" id="ARBA00022741"/>
    </source>
</evidence>
<feature type="domain" description="Phorbol-ester/DAG-type" evidence="13">
    <location>
        <begin position="120"/>
        <end position="170"/>
    </location>
</feature>
<organism evidence="14 15">
    <name type="scientific">Temnothorax longispinosus</name>
    <dbReference type="NCBI Taxonomy" id="300112"/>
    <lineage>
        <taxon>Eukaryota</taxon>
        <taxon>Metazoa</taxon>
        <taxon>Ecdysozoa</taxon>
        <taxon>Arthropoda</taxon>
        <taxon>Hexapoda</taxon>
        <taxon>Insecta</taxon>
        <taxon>Pterygota</taxon>
        <taxon>Neoptera</taxon>
        <taxon>Endopterygota</taxon>
        <taxon>Hymenoptera</taxon>
        <taxon>Apocrita</taxon>
        <taxon>Aculeata</taxon>
        <taxon>Formicoidea</taxon>
        <taxon>Formicidae</taxon>
        <taxon>Myrmicinae</taxon>
        <taxon>Temnothorax</taxon>
    </lineage>
</organism>
<dbReference type="PROSITE" id="PS50081">
    <property type="entry name" value="ZF_DAG_PE_2"/>
    <property type="match status" value="2"/>
</dbReference>
<dbReference type="InterPro" id="IPR000719">
    <property type="entry name" value="Prot_kinase_dom"/>
</dbReference>
<evidence type="ECO:0000259" key="12">
    <source>
        <dbReference type="PROSITE" id="PS50011"/>
    </source>
</evidence>
<keyword evidence="5" id="KW-0479">Metal-binding</keyword>
<dbReference type="FunFam" id="3.30.60.20:FF:000008">
    <property type="entry name" value="Protein kinase C theta"/>
    <property type="match status" value="1"/>
</dbReference>
<dbReference type="SUPFAM" id="SSF56112">
    <property type="entry name" value="Protein kinase-like (PK-like)"/>
    <property type="match status" value="1"/>
</dbReference>
<dbReference type="EMBL" id="QBLH01003925">
    <property type="protein sequence ID" value="TGZ32246.1"/>
    <property type="molecule type" value="Genomic_DNA"/>
</dbReference>
<dbReference type="PANTHER" id="PTHR24351">
    <property type="entry name" value="RIBOSOMAL PROTEIN S6 KINASE"/>
    <property type="match status" value="1"/>
</dbReference>
<dbReference type="PROSITE" id="PS00479">
    <property type="entry name" value="ZF_DAG_PE_1"/>
    <property type="match status" value="1"/>
</dbReference>
<evidence type="ECO:0000256" key="11">
    <source>
        <dbReference type="SAM" id="MobiDB-lite"/>
    </source>
</evidence>
<keyword evidence="6 10" id="KW-0547">Nucleotide-binding</keyword>
<evidence type="ECO:0000259" key="13">
    <source>
        <dbReference type="PROSITE" id="PS50081"/>
    </source>
</evidence>
<comment type="caution">
    <text evidence="14">The sequence shown here is derived from an EMBL/GenBank/DDBJ whole genome shotgun (WGS) entry which is preliminary data.</text>
</comment>
<feature type="compositionally biased region" description="Low complexity" evidence="11">
    <location>
        <begin position="1643"/>
        <end position="1653"/>
    </location>
</feature>
<feature type="compositionally biased region" description="Basic residues" evidence="11">
    <location>
        <begin position="1471"/>
        <end position="1483"/>
    </location>
</feature>
<keyword evidence="3 14" id="KW-0723">Serine/threonine-protein kinase</keyword>
<evidence type="ECO:0000256" key="10">
    <source>
        <dbReference type="PROSITE-ProRule" id="PRU10141"/>
    </source>
</evidence>
<accession>A0A4S2JB93</accession>
<evidence type="ECO:0000256" key="8">
    <source>
        <dbReference type="ARBA" id="ARBA00022833"/>
    </source>
</evidence>
<dbReference type="Proteomes" id="UP000310200">
    <property type="component" value="Unassembled WGS sequence"/>
</dbReference>
<evidence type="ECO:0000256" key="3">
    <source>
        <dbReference type="ARBA" id="ARBA00022527"/>
    </source>
</evidence>
<dbReference type="STRING" id="300112.A0A4S2JB93"/>
<feature type="compositionally biased region" description="Basic and acidic residues" evidence="11">
    <location>
        <begin position="1613"/>
        <end position="1622"/>
    </location>
</feature>
<evidence type="ECO:0000256" key="9">
    <source>
        <dbReference type="ARBA" id="ARBA00022840"/>
    </source>
</evidence>
<proteinExistence type="inferred from homology"/>
<feature type="compositionally biased region" description="Low complexity" evidence="11">
    <location>
        <begin position="522"/>
        <end position="532"/>
    </location>
</feature>
<gene>
    <name evidence="14" type="ORF">DBV15_05532</name>
</gene>
<evidence type="ECO:0000256" key="4">
    <source>
        <dbReference type="ARBA" id="ARBA00022679"/>
    </source>
</evidence>
<dbReference type="PROSITE" id="PS00107">
    <property type="entry name" value="PROTEIN_KINASE_ATP"/>
    <property type="match status" value="1"/>
</dbReference>
<dbReference type="GO" id="GO:0046872">
    <property type="term" value="F:metal ion binding"/>
    <property type="evidence" value="ECO:0007669"/>
    <property type="project" value="UniProtKB-KW"/>
</dbReference>
<evidence type="ECO:0000256" key="2">
    <source>
        <dbReference type="ARBA" id="ARBA00012429"/>
    </source>
</evidence>
<dbReference type="Pfam" id="PF00069">
    <property type="entry name" value="Pkinase"/>
    <property type="match status" value="1"/>
</dbReference>
<keyword evidence="9 10" id="KW-0067">ATP-binding</keyword>
<dbReference type="PRINTS" id="PR00008">
    <property type="entry name" value="DAGPEDOMAIN"/>
</dbReference>
<comment type="similarity">
    <text evidence="1">Belongs to the protein kinase superfamily. AGC Ser/Thr protein kinase family. PKC subfamily.</text>
</comment>
<evidence type="ECO:0000256" key="5">
    <source>
        <dbReference type="ARBA" id="ARBA00022723"/>
    </source>
</evidence>
<feature type="compositionally biased region" description="Basic residues" evidence="11">
    <location>
        <begin position="1570"/>
        <end position="1583"/>
    </location>
</feature>
<keyword evidence="4" id="KW-0808">Transferase</keyword>
<dbReference type="Pfam" id="PF00130">
    <property type="entry name" value="C1_1"/>
    <property type="match status" value="2"/>
</dbReference>
<name>A0A4S2JB93_9HYME</name>
<keyword evidence="8" id="KW-0862">Zinc</keyword>
<dbReference type="GO" id="GO:0005524">
    <property type="term" value="F:ATP binding"/>
    <property type="evidence" value="ECO:0007669"/>
    <property type="project" value="UniProtKB-UniRule"/>
</dbReference>
<feature type="compositionally biased region" description="Polar residues" evidence="11">
    <location>
        <begin position="1455"/>
        <end position="1468"/>
    </location>
</feature>
<dbReference type="InterPro" id="IPR046349">
    <property type="entry name" value="C1-like_sf"/>
</dbReference>
<dbReference type="FunFam" id="3.30.200.20:FF:000020">
    <property type="entry name" value="Protein kinase C, alpha"/>
    <property type="match status" value="1"/>
</dbReference>
<feature type="non-terminal residue" evidence="14">
    <location>
        <position position="1782"/>
    </location>
</feature>
<evidence type="ECO:0000313" key="15">
    <source>
        <dbReference type="Proteomes" id="UP000310200"/>
    </source>
</evidence>
<dbReference type="Gene3D" id="3.30.60.20">
    <property type="match status" value="2"/>
</dbReference>
<evidence type="ECO:0000313" key="14">
    <source>
        <dbReference type="EMBL" id="TGZ32246.1"/>
    </source>
</evidence>
<feature type="compositionally biased region" description="Low complexity" evidence="11">
    <location>
        <begin position="1584"/>
        <end position="1604"/>
    </location>
</feature>
<dbReference type="Gene3D" id="3.30.200.20">
    <property type="entry name" value="Phosphorylase Kinase, domain 1"/>
    <property type="match status" value="1"/>
</dbReference>
<evidence type="ECO:0000256" key="1">
    <source>
        <dbReference type="ARBA" id="ARBA00005490"/>
    </source>
</evidence>